<dbReference type="Pfam" id="PF08378">
    <property type="entry name" value="NERD"/>
    <property type="match status" value="1"/>
</dbReference>
<dbReference type="EMBL" id="JAHQCS010000179">
    <property type="protein sequence ID" value="MBU9714585.1"/>
    <property type="molecule type" value="Genomic_DNA"/>
</dbReference>
<accession>A0ABS6JMJ5</accession>
<sequence length="338" mass="39458">MEYLIMESLSNRMKFSKSEEEQYFAIKKGYEGEVLFDSYYENCPENWLILNDLWLKSNNSIFQIDSLLITSTAHYIFEVKNLTYEYLLKNNRFYRNGNELKHNPLTQLERCDSLYRHLLKQLGYNVPVISNLAFVNPDFTLFGTTEDHPILLPTQIKLFFEKLKRKEWNASGSTPSTRKTTARGIVTTLVPDIGSGSGAEQMKPTQTQIKLAKHLLSILIDKPPLSNIPSYDFETLEKGLLCLNCRTFLAGPSKYKEHIVCHHCGHVENTRKCILNAIKEYQLLFPNEKLKTDRIFKWCKVIICQRKIRRVLLEHYFKEGNTNTSFYSDFLKVANQRI</sequence>
<comment type="caution">
    <text evidence="2">The sequence shown here is derived from an EMBL/GenBank/DDBJ whole genome shotgun (WGS) entry which is preliminary data.</text>
</comment>
<evidence type="ECO:0000313" key="2">
    <source>
        <dbReference type="EMBL" id="MBU9714585.1"/>
    </source>
</evidence>
<evidence type="ECO:0000313" key="3">
    <source>
        <dbReference type="Proteomes" id="UP000784880"/>
    </source>
</evidence>
<keyword evidence="3" id="KW-1185">Reference proteome</keyword>
<evidence type="ECO:0000259" key="1">
    <source>
        <dbReference type="PROSITE" id="PS50965"/>
    </source>
</evidence>
<dbReference type="RefSeq" id="WP_217069277.1">
    <property type="nucleotide sequence ID" value="NZ_JAHQCS010000179.1"/>
</dbReference>
<gene>
    <name evidence="2" type="ORF">KS419_22840</name>
</gene>
<reference evidence="2 3" key="1">
    <citation type="submission" date="2021-06" db="EMBL/GenBank/DDBJ databases">
        <title>Bacillus sp. RD4P76, an endophyte from a halophyte.</title>
        <authorList>
            <person name="Sun J.-Q."/>
        </authorList>
    </citation>
    <scope>NUCLEOTIDE SEQUENCE [LARGE SCALE GENOMIC DNA]</scope>
    <source>
        <strain evidence="2 3">CGMCC 1.15917</strain>
    </source>
</reference>
<feature type="domain" description="NERD" evidence="1">
    <location>
        <begin position="28"/>
        <end position="141"/>
    </location>
</feature>
<proteinExistence type="predicted"/>
<name>A0ABS6JMJ5_9BACI</name>
<dbReference type="PROSITE" id="PS50965">
    <property type="entry name" value="NERD"/>
    <property type="match status" value="1"/>
</dbReference>
<dbReference type="Proteomes" id="UP000784880">
    <property type="component" value="Unassembled WGS sequence"/>
</dbReference>
<dbReference type="InterPro" id="IPR011528">
    <property type="entry name" value="NERD"/>
</dbReference>
<protein>
    <submittedName>
        <fullName evidence="2">NERD domain-containing protein</fullName>
    </submittedName>
</protein>
<organism evidence="2 3">
    <name type="scientific">Evansella tamaricis</name>
    <dbReference type="NCBI Taxonomy" id="2069301"/>
    <lineage>
        <taxon>Bacteria</taxon>
        <taxon>Bacillati</taxon>
        <taxon>Bacillota</taxon>
        <taxon>Bacilli</taxon>
        <taxon>Bacillales</taxon>
        <taxon>Bacillaceae</taxon>
        <taxon>Evansella</taxon>
    </lineage>
</organism>